<gene>
    <name evidence="2" type="ORF">NCTC10254_00176</name>
</gene>
<keyword evidence="1" id="KW-0812">Transmembrane</keyword>
<evidence type="ECO:0000256" key="1">
    <source>
        <dbReference type="SAM" id="Phobius"/>
    </source>
</evidence>
<comment type="caution">
    <text evidence="2">The sequence shown here is derived from an EMBL/GenBank/DDBJ whole genome shotgun (WGS) entry which is preliminary data.</text>
</comment>
<feature type="transmembrane region" description="Helical" evidence="1">
    <location>
        <begin position="51"/>
        <end position="70"/>
    </location>
</feature>
<dbReference type="RefSeq" id="WP_005524393.1">
    <property type="nucleotide sequence ID" value="NZ_CAUVSC010000011.1"/>
</dbReference>
<dbReference type="Proteomes" id="UP000249886">
    <property type="component" value="Unassembled WGS sequence"/>
</dbReference>
<evidence type="ECO:0000313" key="3">
    <source>
        <dbReference type="Proteomes" id="UP000249886"/>
    </source>
</evidence>
<protein>
    <submittedName>
        <fullName evidence="2">Uncharacterized protein</fullName>
    </submittedName>
</protein>
<name>A0A6H9XPA2_9CORY</name>
<dbReference type="GeneID" id="84573362"/>
<organism evidence="2 3">
    <name type="scientific">Corynebacterium matruchotii</name>
    <dbReference type="NCBI Taxonomy" id="43768"/>
    <lineage>
        <taxon>Bacteria</taxon>
        <taxon>Bacillati</taxon>
        <taxon>Actinomycetota</taxon>
        <taxon>Actinomycetes</taxon>
        <taxon>Mycobacteriales</taxon>
        <taxon>Corynebacteriaceae</taxon>
        <taxon>Corynebacterium</taxon>
    </lineage>
</organism>
<sequence>MTVPRSPSDTPPPHDFRSPGVRLLTYIVAGTTALLVIIFPLIDHGFSSGELYSFLCVISTVMFIAVGHVMRLKTVIALGVIMALWAGIYQSVIAALALPTSPSPVSAPENISPLTATAVTM</sequence>
<feature type="transmembrane region" description="Helical" evidence="1">
    <location>
        <begin position="76"/>
        <end position="98"/>
    </location>
</feature>
<proteinExistence type="predicted"/>
<feature type="transmembrane region" description="Helical" evidence="1">
    <location>
        <begin position="20"/>
        <end position="39"/>
    </location>
</feature>
<dbReference type="AlphaFoldDB" id="A0A6H9XPA2"/>
<evidence type="ECO:0000313" key="2">
    <source>
        <dbReference type="EMBL" id="SPW23814.1"/>
    </source>
</evidence>
<reference evidence="2 3" key="1">
    <citation type="submission" date="2018-06" db="EMBL/GenBank/DDBJ databases">
        <authorList>
            <consortium name="Pathogen Informatics"/>
            <person name="Doyle S."/>
        </authorList>
    </citation>
    <scope>NUCLEOTIDE SEQUENCE [LARGE SCALE GENOMIC DNA]</scope>
    <source>
        <strain evidence="2 3">NCTC10254</strain>
    </source>
</reference>
<keyword evidence="1" id="KW-1133">Transmembrane helix</keyword>
<accession>A0A6H9XPA2</accession>
<keyword evidence="1" id="KW-0472">Membrane</keyword>
<dbReference type="EMBL" id="UARK01000001">
    <property type="protein sequence ID" value="SPW23814.1"/>
    <property type="molecule type" value="Genomic_DNA"/>
</dbReference>